<reference evidence="2" key="1">
    <citation type="submission" date="2014-03" db="EMBL/GenBank/DDBJ databases">
        <authorList>
            <person name="Aksoy S."/>
            <person name="Warren W."/>
            <person name="Wilson R.K."/>
        </authorList>
    </citation>
    <scope>NUCLEOTIDE SEQUENCE [LARGE SCALE GENOMIC DNA]</scope>
    <source>
        <strain evidence="2">IAEA</strain>
    </source>
</reference>
<accession>A0A1A9Z0D3</accession>
<evidence type="ECO:0000313" key="2">
    <source>
        <dbReference type="Proteomes" id="UP000092445"/>
    </source>
</evidence>
<protein>
    <submittedName>
        <fullName evidence="1">Uncharacterized protein</fullName>
    </submittedName>
</protein>
<keyword evidence="2" id="KW-1185">Reference proteome</keyword>
<organism evidence="1 2">
    <name type="scientific">Glossina pallidipes</name>
    <name type="common">Tsetse fly</name>
    <dbReference type="NCBI Taxonomy" id="7398"/>
    <lineage>
        <taxon>Eukaryota</taxon>
        <taxon>Metazoa</taxon>
        <taxon>Ecdysozoa</taxon>
        <taxon>Arthropoda</taxon>
        <taxon>Hexapoda</taxon>
        <taxon>Insecta</taxon>
        <taxon>Pterygota</taxon>
        <taxon>Neoptera</taxon>
        <taxon>Endopterygota</taxon>
        <taxon>Diptera</taxon>
        <taxon>Brachycera</taxon>
        <taxon>Muscomorpha</taxon>
        <taxon>Hippoboscoidea</taxon>
        <taxon>Glossinidae</taxon>
        <taxon>Glossina</taxon>
    </lineage>
</organism>
<name>A0A1A9Z0D3_GLOPL</name>
<proteinExistence type="predicted"/>
<dbReference type="Proteomes" id="UP000092445">
    <property type="component" value="Unassembled WGS sequence"/>
</dbReference>
<dbReference type="EnsemblMetazoa" id="GPAI000179-RA">
    <property type="protein sequence ID" value="GPAI000179-PA"/>
    <property type="gene ID" value="GPAI000179"/>
</dbReference>
<sequence length="112" mass="13285">MQIKSCYNAVATLHQFSVVLKIGCRILSMKALSTETHSAFWNSIYKDCIRGMQWRYEHYFRRIIHEPSYNPSICNAFWISSSSLLLLHEDSRVVYSFHQKQLLHRIRAKYDA</sequence>
<reference evidence="1" key="2">
    <citation type="submission" date="2020-05" db="UniProtKB">
        <authorList>
            <consortium name="EnsemblMetazoa"/>
        </authorList>
    </citation>
    <scope>IDENTIFICATION</scope>
    <source>
        <strain evidence="1">IAEA</strain>
    </source>
</reference>
<evidence type="ECO:0000313" key="1">
    <source>
        <dbReference type="EnsemblMetazoa" id="GPAI000179-PA"/>
    </source>
</evidence>
<dbReference type="AlphaFoldDB" id="A0A1A9Z0D3"/>
<dbReference type="VEuPathDB" id="VectorBase:GPAI000179"/>